<keyword evidence="7" id="KW-0285">Flavoprotein</keyword>
<evidence type="ECO:0000256" key="8">
    <source>
        <dbReference type="ARBA" id="ARBA00022643"/>
    </source>
</evidence>
<comment type="subcellular location">
    <subcellularLocation>
        <location evidence="2">Membrane</location>
    </subcellularLocation>
</comment>
<dbReference type="Gene3D" id="3.20.20.70">
    <property type="entry name" value="Aldolase class I"/>
    <property type="match status" value="2"/>
</dbReference>
<keyword evidence="16" id="KW-1185">Reference proteome</keyword>
<dbReference type="InterPro" id="IPR050074">
    <property type="entry name" value="DHO_dehydrogenase"/>
</dbReference>
<keyword evidence="8" id="KW-0288">FMN</keyword>
<sequence length="587" mass="64152">MSTMKQIEAFSRFLSSSVSRTLLSRRLEKPHPLDSCLSSFFLPQLKSSYVNPTLYLPMHAANLNGSCLSLRSFSTSTTPLKPPNNRTEDQTSTPSLDAAHISFDQEILEEGLKQNINSERRLQRYFFLGAGCFAFIMYFISQLKEVDFWFYSLVTDFMCRWVDPERAHRWVIWLAGHDLLPIDVYKDDSAMRVTIKGLEFPNPIGLAAGFDKNAEGPLSFLKLGFGFVEIGTVTPLPQEGNPKPRIFRLNEDRAVINRCGFNGVLLHIFSDGVDVVEERLKHISTERWKNGLTLRNIIGVNVGKNKTTPIAANDIQYALEHLGRYGDYVVINVSSPNTPGLRDLQAKAALTNLIETAQATLDALETSSSSSPSSSSSLSSSSSSLSSSSPSSSSSLSSSSPSSSSSLSSSSSSLSSSSSSLSSSSSSSSSTSSPKVYKRRLLTEEEVQKEYLLHKKKTQEKYSFSTFPNQQHGRPLLFIKVAVLEKKVDGLIVSNTTISRPSTLSNSSKEEIGGLSGVPLKELATTCVADFYKLTNGNIPIIACGGVETGADALEKVEAGASYHSLQSAVGHKFKHKTKRVKAPTFD</sequence>
<name>A0ABQ7J4M3_9APIC</name>
<comment type="catalytic activity">
    <reaction evidence="11">
        <text>(S)-dihydroorotate + a quinone = orotate + a quinol</text>
        <dbReference type="Rhea" id="RHEA:30187"/>
        <dbReference type="ChEBI" id="CHEBI:24646"/>
        <dbReference type="ChEBI" id="CHEBI:30839"/>
        <dbReference type="ChEBI" id="CHEBI:30864"/>
        <dbReference type="ChEBI" id="CHEBI:132124"/>
        <dbReference type="EC" id="1.3.5.2"/>
    </reaction>
</comment>
<keyword evidence="10 13" id="KW-0472">Membrane</keyword>
<feature type="compositionally biased region" description="Low complexity" evidence="12">
    <location>
        <begin position="367"/>
        <end position="434"/>
    </location>
</feature>
<evidence type="ECO:0000256" key="3">
    <source>
        <dbReference type="ARBA" id="ARBA00005161"/>
    </source>
</evidence>
<dbReference type="InterPro" id="IPR001295">
    <property type="entry name" value="Dihydroorotate_DH_CS"/>
</dbReference>
<organism evidence="15 16">
    <name type="scientific">Cardiosporidium cionae</name>
    <dbReference type="NCBI Taxonomy" id="476202"/>
    <lineage>
        <taxon>Eukaryota</taxon>
        <taxon>Sar</taxon>
        <taxon>Alveolata</taxon>
        <taxon>Apicomplexa</taxon>
        <taxon>Aconoidasida</taxon>
        <taxon>Nephromycida</taxon>
        <taxon>Cardiosporidium</taxon>
    </lineage>
</organism>
<dbReference type="EC" id="1.3.5.2" evidence="5"/>
<reference evidence="15 16" key="1">
    <citation type="journal article" date="2020" name="bioRxiv">
        <title>Metabolic contributions of an alphaproteobacterial endosymbiont in the apicomplexan Cardiosporidium cionae.</title>
        <authorList>
            <person name="Hunter E.S."/>
            <person name="Paight C.J."/>
            <person name="Lane C.E."/>
        </authorList>
    </citation>
    <scope>NUCLEOTIDE SEQUENCE [LARGE SCALE GENOMIC DNA]</scope>
    <source>
        <strain evidence="15">ESH_2018</strain>
    </source>
</reference>
<feature type="domain" description="Dihydroorotate dehydrogenase catalytic" evidence="14">
    <location>
        <begin position="192"/>
        <end position="360"/>
    </location>
</feature>
<evidence type="ECO:0000256" key="2">
    <source>
        <dbReference type="ARBA" id="ARBA00004370"/>
    </source>
</evidence>
<dbReference type="PANTHER" id="PTHR48109">
    <property type="entry name" value="DIHYDROOROTATE DEHYDROGENASE (QUINONE), MITOCHONDRIAL-RELATED"/>
    <property type="match status" value="1"/>
</dbReference>
<feature type="transmembrane region" description="Helical" evidence="13">
    <location>
        <begin position="122"/>
        <end position="140"/>
    </location>
</feature>
<protein>
    <recommendedName>
        <fullName evidence="6">Dihydroorotate dehydrogenase (quinone), mitochondrial</fullName>
        <ecNumber evidence="5">1.3.5.2</ecNumber>
    </recommendedName>
</protein>
<dbReference type="Pfam" id="PF01180">
    <property type="entry name" value="DHO_dh"/>
    <property type="match status" value="2"/>
</dbReference>
<evidence type="ECO:0000256" key="10">
    <source>
        <dbReference type="ARBA" id="ARBA00023136"/>
    </source>
</evidence>
<feature type="domain" description="Dihydroorotate dehydrogenase catalytic" evidence="14">
    <location>
        <begin position="432"/>
        <end position="573"/>
    </location>
</feature>
<dbReference type="PANTHER" id="PTHR48109:SF4">
    <property type="entry name" value="DIHYDROOROTATE DEHYDROGENASE (QUINONE), MITOCHONDRIAL"/>
    <property type="match status" value="1"/>
</dbReference>
<evidence type="ECO:0000313" key="16">
    <source>
        <dbReference type="Proteomes" id="UP000823046"/>
    </source>
</evidence>
<evidence type="ECO:0000256" key="1">
    <source>
        <dbReference type="ARBA" id="ARBA00001917"/>
    </source>
</evidence>
<dbReference type="InterPro" id="IPR005719">
    <property type="entry name" value="Dihydroorotate_DH_2"/>
</dbReference>
<keyword evidence="13" id="KW-1133">Transmembrane helix</keyword>
<dbReference type="InterPro" id="IPR013785">
    <property type="entry name" value="Aldolase_TIM"/>
</dbReference>
<dbReference type="SUPFAM" id="SSF51395">
    <property type="entry name" value="FMN-linked oxidoreductases"/>
    <property type="match status" value="1"/>
</dbReference>
<dbReference type="CDD" id="cd04738">
    <property type="entry name" value="DHOD_2_like"/>
    <property type="match status" value="1"/>
</dbReference>
<gene>
    <name evidence="15" type="ORF">IE077_002630</name>
</gene>
<dbReference type="EMBL" id="JADAQX010001186">
    <property type="protein sequence ID" value="KAF8817945.1"/>
    <property type="molecule type" value="Genomic_DNA"/>
</dbReference>
<evidence type="ECO:0000256" key="11">
    <source>
        <dbReference type="ARBA" id="ARBA00048639"/>
    </source>
</evidence>
<proteinExistence type="inferred from homology"/>
<dbReference type="PROSITE" id="PS00911">
    <property type="entry name" value="DHODEHASE_1"/>
    <property type="match status" value="1"/>
</dbReference>
<keyword evidence="13" id="KW-0812">Transmembrane</keyword>
<dbReference type="PROSITE" id="PS00912">
    <property type="entry name" value="DHODEHASE_2"/>
    <property type="match status" value="1"/>
</dbReference>
<feature type="region of interest" description="Disordered" evidence="12">
    <location>
        <begin position="365"/>
        <end position="437"/>
    </location>
</feature>
<evidence type="ECO:0000256" key="13">
    <source>
        <dbReference type="SAM" id="Phobius"/>
    </source>
</evidence>
<evidence type="ECO:0000256" key="7">
    <source>
        <dbReference type="ARBA" id="ARBA00022630"/>
    </source>
</evidence>
<accession>A0ABQ7J4M3</accession>
<evidence type="ECO:0000313" key="15">
    <source>
        <dbReference type="EMBL" id="KAF8817945.1"/>
    </source>
</evidence>
<comment type="pathway">
    <text evidence="3">Pyrimidine metabolism; UMP biosynthesis via de novo pathway; orotate from (S)-dihydroorotate (quinone route): step 1/1.</text>
</comment>
<evidence type="ECO:0000259" key="14">
    <source>
        <dbReference type="Pfam" id="PF01180"/>
    </source>
</evidence>
<comment type="cofactor">
    <cofactor evidence="1">
        <name>FMN</name>
        <dbReference type="ChEBI" id="CHEBI:58210"/>
    </cofactor>
</comment>
<dbReference type="Proteomes" id="UP000823046">
    <property type="component" value="Unassembled WGS sequence"/>
</dbReference>
<evidence type="ECO:0000256" key="9">
    <source>
        <dbReference type="ARBA" id="ARBA00023002"/>
    </source>
</evidence>
<evidence type="ECO:0000256" key="5">
    <source>
        <dbReference type="ARBA" id="ARBA00012791"/>
    </source>
</evidence>
<comment type="caution">
    <text evidence="15">The sequence shown here is derived from an EMBL/GenBank/DDBJ whole genome shotgun (WGS) entry which is preliminary data.</text>
</comment>
<dbReference type="InterPro" id="IPR005720">
    <property type="entry name" value="Dihydroorotate_DH_cat"/>
</dbReference>
<keyword evidence="9" id="KW-0560">Oxidoreductase</keyword>
<evidence type="ECO:0000256" key="12">
    <source>
        <dbReference type="SAM" id="MobiDB-lite"/>
    </source>
</evidence>
<evidence type="ECO:0000256" key="4">
    <source>
        <dbReference type="ARBA" id="ARBA00005359"/>
    </source>
</evidence>
<evidence type="ECO:0000256" key="6">
    <source>
        <dbReference type="ARBA" id="ARBA00017599"/>
    </source>
</evidence>
<comment type="similarity">
    <text evidence="4">Belongs to the dihydroorotate dehydrogenase family. Type 2 subfamily.</text>
</comment>